<keyword evidence="1 3" id="KW-0378">Hydrolase</keyword>
<comment type="caution">
    <text evidence="3">The sequence shown here is derived from an EMBL/GenBank/DDBJ whole genome shotgun (WGS) entry which is preliminary data.</text>
</comment>
<dbReference type="AlphaFoldDB" id="A0A7Y9FL25"/>
<dbReference type="EMBL" id="JACCBY010000001">
    <property type="protein sequence ID" value="NYD88882.1"/>
    <property type="molecule type" value="Genomic_DNA"/>
</dbReference>
<organism evidence="3 4">
    <name type="scientific">Sphingomonas melonis</name>
    <dbReference type="NCBI Taxonomy" id="152682"/>
    <lineage>
        <taxon>Bacteria</taxon>
        <taxon>Pseudomonadati</taxon>
        <taxon>Pseudomonadota</taxon>
        <taxon>Alphaproteobacteria</taxon>
        <taxon>Sphingomonadales</taxon>
        <taxon>Sphingomonadaceae</taxon>
        <taxon>Sphingomonas</taxon>
    </lineage>
</organism>
<dbReference type="PANTHER" id="PTHR11373">
    <property type="entry name" value="DEOXYNUCLEOSIDE TRIPHOSPHATE TRIPHOSPHOHYDROLASE"/>
    <property type="match status" value="1"/>
</dbReference>
<name>A0A7Y9FL25_9SPHN</name>
<dbReference type="GO" id="GO:0008832">
    <property type="term" value="F:dGTPase activity"/>
    <property type="evidence" value="ECO:0007669"/>
    <property type="project" value="UniProtKB-EC"/>
</dbReference>
<dbReference type="InterPro" id="IPR026875">
    <property type="entry name" value="PHydrolase_assoc_dom"/>
</dbReference>
<dbReference type="CDD" id="cd00077">
    <property type="entry name" value="HDc"/>
    <property type="match status" value="1"/>
</dbReference>
<dbReference type="Pfam" id="PF01966">
    <property type="entry name" value="HD"/>
    <property type="match status" value="1"/>
</dbReference>
<dbReference type="InterPro" id="IPR050135">
    <property type="entry name" value="dGTPase-like"/>
</dbReference>
<reference evidence="3 4" key="1">
    <citation type="submission" date="2020-08" db="EMBL/GenBank/DDBJ databases">
        <title>The Agave Microbiome: Exploring the role of microbial communities in plant adaptations to desert environments.</title>
        <authorList>
            <person name="Partida-Martinez L.P."/>
        </authorList>
    </citation>
    <scope>NUCLEOTIDE SEQUENCE [LARGE SCALE GENOMIC DNA]</scope>
    <source>
        <strain evidence="3 4">AS2.3</strain>
    </source>
</reference>
<gene>
    <name evidence="3" type="ORF">HD841_000651</name>
</gene>
<dbReference type="NCBIfam" id="TIGR01353">
    <property type="entry name" value="dGTP_triPase"/>
    <property type="match status" value="1"/>
</dbReference>
<dbReference type="InterPro" id="IPR006674">
    <property type="entry name" value="HD_domain"/>
</dbReference>
<dbReference type="Pfam" id="PF13286">
    <property type="entry name" value="HD_assoc"/>
    <property type="match status" value="1"/>
</dbReference>
<proteinExistence type="predicted"/>
<dbReference type="SUPFAM" id="SSF109604">
    <property type="entry name" value="HD-domain/PDEase-like"/>
    <property type="match status" value="1"/>
</dbReference>
<dbReference type="SMART" id="SM00471">
    <property type="entry name" value="HDc"/>
    <property type="match status" value="1"/>
</dbReference>
<evidence type="ECO:0000259" key="2">
    <source>
        <dbReference type="PROSITE" id="PS51831"/>
    </source>
</evidence>
<evidence type="ECO:0000313" key="3">
    <source>
        <dbReference type="EMBL" id="NYD88882.1"/>
    </source>
</evidence>
<accession>A0A7Y9FL25</accession>
<sequence>MRAGEAEYFHTRQQHTLKVAQVGRRLAEFVGKQTPRLARNWGIHPEVVEAACLAHDLGHPPFGHIGEHTLNRLVEAAGDFDGFEGNAQSFRIATRIGVRFDQDPGFDLTRATLAAILKYPWLRDLDDPKRSKKWSCYESDKDAFLFARKYHEHDDRQTAEAALMDWADDIAYSVHDLEDFHRAGVIPWHLIFHTTHSSELVRKAQKAWFGAPSDAKQRLEDAVARLAGYFAGWEVIIEEPYDGSRYHRVALRALTSTLIGRYVQATRLNPDMAGQPVIRGEEEEAEIYILKQITRDYVITSPTLLAQQHGQQRIIQGLYSAISEGAVREKGRPGFLPVRLSYLWDEAKFSIPRFAADCIASLTEGQATALYGRLYGTAAGSVLDPIVR</sequence>
<dbReference type="PANTHER" id="PTHR11373:SF32">
    <property type="entry name" value="DEOXYGUANOSINETRIPHOSPHATE TRIPHOSPHOHYDROLASE"/>
    <property type="match status" value="1"/>
</dbReference>
<feature type="domain" description="HD" evidence="2">
    <location>
        <begin position="12"/>
        <end position="173"/>
    </location>
</feature>
<dbReference type="InterPro" id="IPR003607">
    <property type="entry name" value="HD/PDEase_dom"/>
</dbReference>
<dbReference type="GO" id="GO:0006203">
    <property type="term" value="P:dGTP catabolic process"/>
    <property type="evidence" value="ECO:0007669"/>
    <property type="project" value="TreeGrafter"/>
</dbReference>
<dbReference type="InterPro" id="IPR006261">
    <property type="entry name" value="dGTPase"/>
</dbReference>
<dbReference type="Gene3D" id="1.10.3210.10">
    <property type="entry name" value="Hypothetical protein af1432"/>
    <property type="match status" value="1"/>
</dbReference>
<keyword evidence="4" id="KW-1185">Reference proteome</keyword>
<protein>
    <submittedName>
        <fullName evidence="3">dGTPase</fullName>
        <ecNumber evidence="3">3.1.5.1</ecNumber>
    </submittedName>
</protein>
<evidence type="ECO:0000256" key="1">
    <source>
        <dbReference type="ARBA" id="ARBA00022801"/>
    </source>
</evidence>
<evidence type="ECO:0000313" key="4">
    <source>
        <dbReference type="Proteomes" id="UP000517753"/>
    </source>
</evidence>
<dbReference type="Proteomes" id="UP000517753">
    <property type="component" value="Unassembled WGS sequence"/>
</dbReference>
<dbReference type="PROSITE" id="PS51831">
    <property type="entry name" value="HD"/>
    <property type="match status" value="1"/>
</dbReference>
<dbReference type="EC" id="3.1.5.1" evidence="3"/>